<proteinExistence type="predicted"/>
<evidence type="ECO:0000313" key="2">
    <source>
        <dbReference type="Proteomes" id="UP000536262"/>
    </source>
</evidence>
<sequence>MAGEPIDDVLEWSNKLSPWKQDALRRLATSNDLTEADASELLAMVKSASGFKLSVAAPKAVPFTKAHFGGVARHLMMRIMLQ</sequence>
<dbReference type="Proteomes" id="UP000536262">
    <property type="component" value="Unassembled WGS sequence"/>
</dbReference>
<dbReference type="EMBL" id="JACHOU010000009">
    <property type="protein sequence ID" value="MBB6355861.1"/>
    <property type="molecule type" value="Genomic_DNA"/>
</dbReference>
<keyword evidence="2" id="KW-1185">Reference proteome</keyword>
<gene>
    <name evidence="1" type="ORF">GGR00_003666</name>
</gene>
<name>A0A7X0KM82_9HYPH</name>
<evidence type="ECO:0000313" key="1">
    <source>
        <dbReference type="EMBL" id="MBB6355861.1"/>
    </source>
</evidence>
<accession>A0A7X0KM82</accession>
<organism evidence="1 2">
    <name type="scientific">Aminobacter aganoensis</name>
    <dbReference type="NCBI Taxonomy" id="83264"/>
    <lineage>
        <taxon>Bacteria</taxon>
        <taxon>Pseudomonadati</taxon>
        <taxon>Pseudomonadota</taxon>
        <taxon>Alphaproteobacteria</taxon>
        <taxon>Hyphomicrobiales</taxon>
        <taxon>Phyllobacteriaceae</taxon>
        <taxon>Aminobacter</taxon>
    </lineage>
</organism>
<reference evidence="1 2" key="1">
    <citation type="submission" date="2020-08" db="EMBL/GenBank/DDBJ databases">
        <title>Genomic Encyclopedia of Type Strains, Phase IV (KMG-IV): sequencing the most valuable type-strain genomes for metagenomic binning, comparative biology and taxonomic classification.</title>
        <authorList>
            <person name="Goeker M."/>
        </authorList>
    </citation>
    <scope>NUCLEOTIDE SEQUENCE [LARGE SCALE GENOMIC DNA]</scope>
    <source>
        <strain evidence="1 2">DSM 7051</strain>
    </source>
</reference>
<dbReference type="RefSeq" id="WP_184700241.1">
    <property type="nucleotide sequence ID" value="NZ_BAABEG010000005.1"/>
</dbReference>
<dbReference type="AlphaFoldDB" id="A0A7X0KM82"/>
<comment type="caution">
    <text evidence="1">The sequence shown here is derived from an EMBL/GenBank/DDBJ whole genome shotgun (WGS) entry which is preliminary data.</text>
</comment>
<protein>
    <submittedName>
        <fullName evidence="1">Uncharacterized protein</fullName>
    </submittedName>
</protein>